<keyword evidence="3" id="KW-0716">Sensory transduction</keyword>
<dbReference type="GO" id="GO:0005549">
    <property type="term" value="F:odorant binding"/>
    <property type="evidence" value="ECO:0007669"/>
    <property type="project" value="InterPro"/>
</dbReference>
<dbReference type="Pfam" id="PF02949">
    <property type="entry name" value="7tm_6"/>
    <property type="match status" value="1"/>
</dbReference>
<dbReference type="PANTHER" id="PTHR21137:SF35">
    <property type="entry name" value="ODORANT RECEPTOR 19A-RELATED"/>
    <property type="match status" value="1"/>
</dbReference>
<keyword evidence="6 10" id="KW-1133">Transmembrane helix</keyword>
<dbReference type="GO" id="GO:0004984">
    <property type="term" value="F:olfactory receptor activity"/>
    <property type="evidence" value="ECO:0007669"/>
    <property type="project" value="InterPro"/>
</dbReference>
<accession>A0AAW1JI75</accession>
<evidence type="ECO:0000256" key="6">
    <source>
        <dbReference type="ARBA" id="ARBA00022989"/>
    </source>
</evidence>
<sequence>MYLSNKVIDACYLSKWYTLDRRSQKIIVLLMERARKPLIIKLYTIVYISLESLTVIIRWSYSLFALLKATYK</sequence>
<proteinExistence type="predicted"/>
<evidence type="ECO:0000313" key="11">
    <source>
        <dbReference type="EMBL" id="KAK9703329.1"/>
    </source>
</evidence>
<dbReference type="Proteomes" id="UP001458880">
    <property type="component" value="Unassembled WGS sequence"/>
</dbReference>
<protein>
    <submittedName>
        <fullName evidence="11">7tm Odorant receptor</fullName>
    </submittedName>
</protein>
<dbReference type="GO" id="GO:0005886">
    <property type="term" value="C:plasma membrane"/>
    <property type="evidence" value="ECO:0007669"/>
    <property type="project" value="UniProtKB-SubCell"/>
</dbReference>
<keyword evidence="2" id="KW-1003">Cell membrane</keyword>
<evidence type="ECO:0000313" key="12">
    <source>
        <dbReference type="Proteomes" id="UP001458880"/>
    </source>
</evidence>
<evidence type="ECO:0000256" key="7">
    <source>
        <dbReference type="ARBA" id="ARBA00023136"/>
    </source>
</evidence>
<dbReference type="GO" id="GO:0007165">
    <property type="term" value="P:signal transduction"/>
    <property type="evidence" value="ECO:0007669"/>
    <property type="project" value="UniProtKB-KW"/>
</dbReference>
<gene>
    <name evidence="11" type="ORF">QE152_g29391</name>
</gene>
<dbReference type="PANTHER" id="PTHR21137">
    <property type="entry name" value="ODORANT RECEPTOR"/>
    <property type="match status" value="1"/>
</dbReference>
<evidence type="ECO:0000256" key="10">
    <source>
        <dbReference type="SAM" id="Phobius"/>
    </source>
</evidence>
<keyword evidence="8 11" id="KW-0675">Receptor</keyword>
<feature type="transmembrane region" description="Helical" evidence="10">
    <location>
        <begin position="38"/>
        <end position="61"/>
    </location>
</feature>
<comment type="caution">
    <text evidence="11">The sequence shown here is derived from an EMBL/GenBank/DDBJ whole genome shotgun (WGS) entry which is preliminary data.</text>
</comment>
<reference evidence="11 12" key="1">
    <citation type="journal article" date="2024" name="BMC Genomics">
        <title>De novo assembly and annotation of Popillia japonica's genome with initial clues to its potential as an invasive pest.</title>
        <authorList>
            <person name="Cucini C."/>
            <person name="Boschi S."/>
            <person name="Funari R."/>
            <person name="Cardaioli E."/>
            <person name="Iannotti N."/>
            <person name="Marturano G."/>
            <person name="Paoli F."/>
            <person name="Bruttini M."/>
            <person name="Carapelli A."/>
            <person name="Frati F."/>
            <person name="Nardi F."/>
        </authorList>
    </citation>
    <scope>NUCLEOTIDE SEQUENCE [LARGE SCALE GENOMIC DNA]</scope>
    <source>
        <strain evidence="11">DMR45628</strain>
    </source>
</reference>
<dbReference type="AlphaFoldDB" id="A0AAW1JI75"/>
<keyword evidence="4 10" id="KW-0812">Transmembrane</keyword>
<keyword evidence="9" id="KW-0807">Transducer</keyword>
<dbReference type="InterPro" id="IPR004117">
    <property type="entry name" value="7tm6_olfct_rcpt"/>
</dbReference>
<evidence type="ECO:0000256" key="3">
    <source>
        <dbReference type="ARBA" id="ARBA00022606"/>
    </source>
</evidence>
<evidence type="ECO:0000256" key="4">
    <source>
        <dbReference type="ARBA" id="ARBA00022692"/>
    </source>
</evidence>
<evidence type="ECO:0000256" key="8">
    <source>
        <dbReference type="ARBA" id="ARBA00023170"/>
    </source>
</evidence>
<evidence type="ECO:0000256" key="2">
    <source>
        <dbReference type="ARBA" id="ARBA00022475"/>
    </source>
</evidence>
<keyword evidence="7 10" id="KW-0472">Membrane</keyword>
<keyword evidence="12" id="KW-1185">Reference proteome</keyword>
<name>A0AAW1JI75_POPJA</name>
<keyword evidence="5" id="KW-0552">Olfaction</keyword>
<organism evidence="11 12">
    <name type="scientific">Popillia japonica</name>
    <name type="common">Japanese beetle</name>
    <dbReference type="NCBI Taxonomy" id="7064"/>
    <lineage>
        <taxon>Eukaryota</taxon>
        <taxon>Metazoa</taxon>
        <taxon>Ecdysozoa</taxon>
        <taxon>Arthropoda</taxon>
        <taxon>Hexapoda</taxon>
        <taxon>Insecta</taxon>
        <taxon>Pterygota</taxon>
        <taxon>Neoptera</taxon>
        <taxon>Endopterygota</taxon>
        <taxon>Coleoptera</taxon>
        <taxon>Polyphaga</taxon>
        <taxon>Scarabaeiformia</taxon>
        <taxon>Scarabaeidae</taxon>
        <taxon>Rutelinae</taxon>
        <taxon>Popillia</taxon>
    </lineage>
</organism>
<evidence type="ECO:0000256" key="1">
    <source>
        <dbReference type="ARBA" id="ARBA00004651"/>
    </source>
</evidence>
<dbReference type="EMBL" id="JASPKY010000372">
    <property type="protein sequence ID" value="KAK9703329.1"/>
    <property type="molecule type" value="Genomic_DNA"/>
</dbReference>
<comment type="subcellular location">
    <subcellularLocation>
        <location evidence="1">Cell membrane</location>
        <topology evidence="1">Multi-pass membrane protein</topology>
    </subcellularLocation>
</comment>
<evidence type="ECO:0000256" key="9">
    <source>
        <dbReference type="ARBA" id="ARBA00023224"/>
    </source>
</evidence>
<evidence type="ECO:0000256" key="5">
    <source>
        <dbReference type="ARBA" id="ARBA00022725"/>
    </source>
</evidence>